<protein>
    <submittedName>
        <fullName evidence="1">Uncharacterized protein</fullName>
    </submittedName>
</protein>
<proteinExistence type="predicted"/>
<keyword evidence="2" id="KW-1185">Reference proteome</keyword>
<dbReference type="EMBL" id="JADFTS010000004">
    <property type="protein sequence ID" value="KAF9607775.1"/>
    <property type="molecule type" value="Genomic_DNA"/>
</dbReference>
<comment type="caution">
    <text evidence="1">The sequence shown here is derived from an EMBL/GenBank/DDBJ whole genome shotgun (WGS) entry which is preliminary data.</text>
</comment>
<sequence length="79" mass="9290">FKRLRLLCAKSFEDTSEKLKEIESQILRKRNECKGHARPNIERKNEYHRRSVAASLVQGVYVLERDRQENRQGPHALAS</sequence>
<feature type="non-terminal residue" evidence="1">
    <location>
        <position position="79"/>
    </location>
</feature>
<dbReference type="AlphaFoldDB" id="A0A835HVL2"/>
<reference evidence="1 2" key="1">
    <citation type="submission" date="2020-10" db="EMBL/GenBank/DDBJ databases">
        <title>The Coptis chinensis genome and diversification of protoberbering-type alkaloids.</title>
        <authorList>
            <person name="Wang B."/>
            <person name="Shu S."/>
            <person name="Song C."/>
            <person name="Liu Y."/>
        </authorList>
    </citation>
    <scope>NUCLEOTIDE SEQUENCE [LARGE SCALE GENOMIC DNA]</scope>
    <source>
        <strain evidence="1">HL-2020</strain>
        <tissue evidence="1">Leaf</tissue>
    </source>
</reference>
<gene>
    <name evidence="1" type="ORF">IFM89_000122</name>
</gene>
<evidence type="ECO:0000313" key="1">
    <source>
        <dbReference type="EMBL" id="KAF9607775.1"/>
    </source>
</evidence>
<dbReference type="OrthoDB" id="1707188at2759"/>
<name>A0A835HVL2_9MAGN</name>
<organism evidence="1 2">
    <name type="scientific">Coptis chinensis</name>
    <dbReference type="NCBI Taxonomy" id="261450"/>
    <lineage>
        <taxon>Eukaryota</taxon>
        <taxon>Viridiplantae</taxon>
        <taxon>Streptophyta</taxon>
        <taxon>Embryophyta</taxon>
        <taxon>Tracheophyta</taxon>
        <taxon>Spermatophyta</taxon>
        <taxon>Magnoliopsida</taxon>
        <taxon>Ranunculales</taxon>
        <taxon>Ranunculaceae</taxon>
        <taxon>Coptidoideae</taxon>
        <taxon>Coptis</taxon>
    </lineage>
</organism>
<evidence type="ECO:0000313" key="2">
    <source>
        <dbReference type="Proteomes" id="UP000631114"/>
    </source>
</evidence>
<accession>A0A835HVL2</accession>
<dbReference type="Proteomes" id="UP000631114">
    <property type="component" value="Unassembled WGS sequence"/>
</dbReference>